<evidence type="ECO:0000256" key="4">
    <source>
        <dbReference type="ARBA" id="ARBA00023002"/>
    </source>
</evidence>
<evidence type="ECO:0000313" key="8">
    <source>
        <dbReference type="EMBL" id="EPQ66204.1"/>
    </source>
</evidence>
<reference evidence="8" key="2">
    <citation type="submission" date="2013-01" db="EMBL/GenBank/DDBJ databases">
        <title>The wheat powdery mildew genome reveals unique evolution of an obligate biotroph.</title>
        <authorList>
            <person name="Oberhaensli S."/>
            <person name="Wicker T."/>
            <person name="Keller B."/>
        </authorList>
    </citation>
    <scope>NUCLEOTIDE SEQUENCE</scope>
    <source>
        <strain evidence="8">96224</strain>
    </source>
</reference>
<feature type="non-terminal residue" evidence="9">
    <location>
        <position position="393"/>
    </location>
</feature>
<dbReference type="GO" id="GO:0008677">
    <property type="term" value="F:2-dehydropantoate 2-reductase activity"/>
    <property type="evidence" value="ECO:0007669"/>
    <property type="project" value="UniProtKB-EC"/>
</dbReference>
<sequence length="393" mass="43935">MSSTKPIHVLGLGNLGRFIAHSLHFSQNIAPPIHLLFHRQSLWKEWEEASCQIRVTSNDCDHPSRTTTTSSSIFNVEPTSAPVTEFGPIQNLILTTKSHRALEALRSVKHRIFPDTNILFVQNGLGAIEHVNAELFPDPCNRPQYLAALVTHGLFATAPFHSVHASPGAFFIGHISPPSQDTLSLVKTLKATSSLNVTYYESAQLRTLQIEKLIANAIINPLSALFRCSNGQLFWIGIPRILVKNLMKKIVSEIHHVLQKTEVLEGRIDPDRFSQINMETMVTGMAKKTRNNLSSMLQDVLGKHETEIDFINGWVVSHGERLGLDVTYNKKVIELVKEGKVLCDSDIETYFPNTNGADDVKLWQKELEDLGHKSGKRAVKGLYNEHGVCIQAW</sequence>
<dbReference type="EC" id="1.1.1.169" evidence="2"/>
<name>A0A061HQ63_BLUGR</name>
<dbReference type="Gene3D" id="3.40.50.720">
    <property type="entry name" value="NAD(P)-binding Rossmann-like Domain"/>
    <property type="match status" value="1"/>
</dbReference>
<keyword evidence="4" id="KW-0560">Oxidoreductase</keyword>
<dbReference type="SUPFAM" id="SSF48179">
    <property type="entry name" value="6-phosphogluconate dehydrogenase C-terminal domain-like"/>
    <property type="match status" value="1"/>
</dbReference>
<comment type="similarity">
    <text evidence="1">Belongs to the ketopantoate reductase family.</text>
</comment>
<dbReference type="PANTHER" id="PTHR43765:SF2">
    <property type="entry name" value="2-DEHYDROPANTOATE 2-REDUCTASE"/>
    <property type="match status" value="1"/>
</dbReference>
<proteinExistence type="inferred from homology"/>
<evidence type="ECO:0000259" key="6">
    <source>
        <dbReference type="Pfam" id="PF02558"/>
    </source>
</evidence>
<dbReference type="GO" id="GO:0005739">
    <property type="term" value="C:mitochondrion"/>
    <property type="evidence" value="ECO:0007669"/>
    <property type="project" value="TreeGrafter"/>
</dbReference>
<accession>A0A061HQ63</accession>
<dbReference type="InterPro" id="IPR050838">
    <property type="entry name" value="Ketopantoate_reductase"/>
</dbReference>
<protein>
    <recommendedName>
        <fullName evidence="2">2-dehydropantoate 2-reductase</fullName>
        <ecNumber evidence="2">1.1.1.169</ecNumber>
    </recommendedName>
    <alternativeName>
        <fullName evidence="5">Ketopantoate reductase</fullName>
    </alternativeName>
</protein>
<dbReference type="InterPro" id="IPR003710">
    <property type="entry name" value="ApbA"/>
</dbReference>
<dbReference type="InterPro" id="IPR013332">
    <property type="entry name" value="KPR_N"/>
</dbReference>
<dbReference type="InterPro" id="IPR008927">
    <property type="entry name" value="6-PGluconate_DH-like_C_sf"/>
</dbReference>
<feature type="domain" description="Ketopantoate reductase N-terminal" evidence="6">
    <location>
        <begin position="7"/>
        <end position="175"/>
    </location>
</feature>
<keyword evidence="3" id="KW-0521">NADP</keyword>
<evidence type="ECO:0000256" key="5">
    <source>
        <dbReference type="ARBA" id="ARBA00032024"/>
    </source>
</evidence>
<feature type="domain" description="Ketopantoate reductase C-terminal" evidence="7">
    <location>
        <begin position="205"/>
        <end position="338"/>
    </location>
</feature>
<evidence type="ECO:0000256" key="1">
    <source>
        <dbReference type="ARBA" id="ARBA00007870"/>
    </source>
</evidence>
<organism evidence="9">
    <name type="scientific">Blumeria graminis f. sp. tritici 96224</name>
    <dbReference type="NCBI Taxonomy" id="1268274"/>
    <lineage>
        <taxon>Eukaryota</taxon>
        <taxon>Fungi</taxon>
        <taxon>Dikarya</taxon>
        <taxon>Ascomycota</taxon>
        <taxon>Pezizomycotina</taxon>
        <taxon>Leotiomycetes</taxon>
        <taxon>Erysiphales</taxon>
        <taxon>Erysiphaceae</taxon>
        <taxon>Blumeria</taxon>
    </lineage>
</organism>
<dbReference type="InterPro" id="IPR036291">
    <property type="entry name" value="NAD(P)-bd_dom_sf"/>
</dbReference>
<evidence type="ECO:0000256" key="3">
    <source>
        <dbReference type="ARBA" id="ARBA00022857"/>
    </source>
</evidence>
<evidence type="ECO:0000313" key="10">
    <source>
        <dbReference type="Proteomes" id="UP000053110"/>
    </source>
</evidence>
<dbReference type="GO" id="GO:0015940">
    <property type="term" value="P:pantothenate biosynthetic process"/>
    <property type="evidence" value="ECO:0007669"/>
    <property type="project" value="InterPro"/>
</dbReference>
<dbReference type="PANTHER" id="PTHR43765">
    <property type="entry name" value="2-DEHYDROPANTOATE 2-REDUCTASE-RELATED"/>
    <property type="match status" value="1"/>
</dbReference>
<dbReference type="AlphaFoldDB" id="A0A061HQ63"/>
<evidence type="ECO:0000256" key="2">
    <source>
        <dbReference type="ARBA" id="ARBA00013014"/>
    </source>
</evidence>
<dbReference type="GO" id="GO:0050661">
    <property type="term" value="F:NADP binding"/>
    <property type="evidence" value="ECO:0007669"/>
    <property type="project" value="TreeGrafter"/>
</dbReference>
<dbReference type="Gene3D" id="1.10.1040.10">
    <property type="entry name" value="N-(1-d-carboxylethyl)-l-norvaline Dehydrogenase, domain 2"/>
    <property type="match status" value="1"/>
</dbReference>
<gene>
    <name evidence="8" type="ORF">BGT96224_896</name>
    <name evidence="9" type="ORF">BGT96224V2_LOCUS2206</name>
</gene>
<reference evidence="10" key="1">
    <citation type="journal article" date="2013" name="Nat. Genet.">
        <title>The wheat powdery mildew genome shows the unique evolution of an obligate biotroph.</title>
        <authorList>
            <person name="Wicker T."/>
            <person name="Oberhaensli S."/>
            <person name="Parlange F."/>
            <person name="Buchmann J.P."/>
            <person name="Shatalina M."/>
            <person name="Roffler S."/>
            <person name="Ben-David R."/>
            <person name="Dolezel J."/>
            <person name="Simkova H."/>
            <person name="Schulze-Lefert P."/>
            <person name="Spanu P.D."/>
            <person name="Bruggmann R."/>
            <person name="Amselem J."/>
            <person name="Quesneville H."/>
            <person name="Ver Loren van Themaat E."/>
            <person name="Paape T."/>
            <person name="Shimizu K.K."/>
            <person name="Keller B."/>
        </authorList>
    </citation>
    <scope>NUCLEOTIDE SEQUENCE [LARGE SCALE GENOMIC DNA]</scope>
    <source>
        <strain evidence="10">96224</strain>
    </source>
</reference>
<dbReference type="HOGENOM" id="CLU_031468_10_3_1"/>
<dbReference type="Pfam" id="PF02558">
    <property type="entry name" value="ApbA"/>
    <property type="match status" value="1"/>
</dbReference>
<dbReference type="SUPFAM" id="SSF51735">
    <property type="entry name" value="NAD(P)-binding Rossmann-fold domains"/>
    <property type="match status" value="1"/>
</dbReference>
<dbReference type="InterPro" id="IPR013752">
    <property type="entry name" value="KPA_reductase"/>
</dbReference>
<dbReference type="InterPro" id="IPR013328">
    <property type="entry name" value="6PGD_dom2"/>
</dbReference>
<evidence type="ECO:0000313" key="9">
    <source>
        <dbReference type="EMBL" id="SUZ09050.1"/>
    </source>
</evidence>
<dbReference type="NCBIfam" id="TIGR00745">
    <property type="entry name" value="apbA_panE"/>
    <property type="match status" value="1"/>
</dbReference>
<evidence type="ECO:0000259" key="7">
    <source>
        <dbReference type="Pfam" id="PF08546"/>
    </source>
</evidence>
<dbReference type="Pfam" id="PF08546">
    <property type="entry name" value="ApbA_C"/>
    <property type="match status" value="1"/>
</dbReference>
<reference evidence="9" key="3">
    <citation type="submission" date="2018-07" db="EMBL/GenBank/DDBJ databases">
        <authorList>
            <person name="Quirk P.G."/>
            <person name="Krulwich T.A."/>
        </authorList>
    </citation>
    <scope>NUCLEOTIDE SEQUENCE</scope>
    <source>
        <strain evidence="9">96224</strain>
    </source>
</reference>
<dbReference type="EMBL" id="UIGY01000037">
    <property type="protein sequence ID" value="SUZ09050.1"/>
    <property type="molecule type" value="Genomic_DNA"/>
</dbReference>
<dbReference type="Proteomes" id="UP000053110">
    <property type="component" value="Unassembled WGS sequence"/>
</dbReference>
<dbReference type="OrthoDB" id="73846at2759"/>
<dbReference type="EMBL" id="KE375004">
    <property type="protein sequence ID" value="EPQ66204.1"/>
    <property type="molecule type" value="Genomic_DNA"/>
</dbReference>